<evidence type="ECO:0000313" key="4">
    <source>
        <dbReference type="Proteomes" id="UP000326595"/>
    </source>
</evidence>
<dbReference type="EMBL" id="OZ024668">
    <property type="protein sequence ID" value="CAK9891082.1"/>
    <property type="molecule type" value="Genomic_DNA"/>
</dbReference>
<dbReference type="Proteomes" id="UP000326595">
    <property type="component" value="Chromosome"/>
</dbReference>
<dbReference type="AlphaFoldDB" id="A0A5E6VH35"/>
<name>A0A5E6VH35_PSEFL</name>
<evidence type="ECO:0000256" key="1">
    <source>
        <dbReference type="SAM" id="SignalP"/>
    </source>
</evidence>
<evidence type="ECO:0000313" key="3">
    <source>
        <dbReference type="EMBL" id="VVN11656.1"/>
    </source>
</evidence>
<proteinExistence type="predicted"/>
<gene>
    <name evidence="3" type="ORF">PS652_03840</name>
    <name evidence="2" type="ORF">PS652_03935</name>
</gene>
<accession>A0A5E6VH35</accession>
<organism evidence="3">
    <name type="scientific">Pseudomonas fluorescens</name>
    <dbReference type="NCBI Taxonomy" id="294"/>
    <lineage>
        <taxon>Bacteria</taxon>
        <taxon>Pseudomonadati</taxon>
        <taxon>Pseudomonadota</taxon>
        <taxon>Gammaproteobacteria</taxon>
        <taxon>Pseudomonadales</taxon>
        <taxon>Pseudomonadaceae</taxon>
        <taxon>Pseudomonas</taxon>
    </lineage>
</organism>
<reference evidence="2 4" key="2">
    <citation type="submission" date="2024-03" db="EMBL/GenBank/DDBJ databases">
        <authorList>
            <person name="Alaster D. Moffat"/>
            <person name="Govind Chandra"/>
            <person name="Andrew W. Truman"/>
        </authorList>
    </citation>
    <scope>NUCLEOTIDE SEQUENCE [LARGE SCALE GENOMIC DNA]</scope>
    <source>
        <strain evidence="2">PS652</strain>
    </source>
</reference>
<protein>
    <recommendedName>
        <fullName evidence="5">Halovibrin HvnC</fullName>
    </recommendedName>
</protein>
<feature type="chain" id="PRO_5022828932" description="Halovibrin HvnC" evidence="1">
    <location>
        <begin position="26"/>
        <end position="308"/>
    </location>
</feature>
<feature type="signal peptide" evidence="1">
    <location>
        <begin position="1"/>
        <end position="25"/>
    </location>
</feature>
<dbReference type="EMBL" id="CABVHG010000024">
    <property type="protein sequence ID" value="VVN11656.1"/>
    <property type="molecule type" value="Genomic_DNA"/>
</dbReference>
<reference evidence="3" key="1">
    <citation type="submission" date="2019-09" db="EMBL/GenBank/DDBJ databases">
        <authorList>
            <person name="Chandra G."/>
            <person name="Truman W A."/>
        </authorList>
    </citation>
    <scope>NUCLEOTIDE SEQUENCE [LARGE SCALE GENOMIC DNA]</scope>
    <source>
        <strain evidence="3">PS652</strain>
    </source>
</reference>
<sequence length="308" mass="34654" precursor="true">MKSIPAKQILLAFALTSPFASMAMADIGPHTAAAMQAAYEDTRPDCDGEAAYACSGIMLRVTTPSDHYYTWNNSPKAVEKRGVSFSYLRADAPISALAESARSGYTLAPTKRRPAGTMKYNPICAYPTDGDSWERDKGGCGNNKRTPQVKENLCNKLGIHTAEQWISHYRASSDPEVIDRWAGNPDYRYTAQCAFDIRENTGAQGAQNFYQALRVMQLMEDRPFAWNEIMVLTWDEARFKELPIQSFFYIEGTYGGLEDAQRVQRDWHRTTDKFVPVIQISLPLDEQPARFLFNPGDQVIRADQVRPA</sequence>
<dbReference type="RefSeq" id="WP_038996925.1">
    <property type="nucleotide sequence ID" value="NZ_OZ024668.1"/>
</dbReference>
<evidence type="ECO:0000313" key="2">
    <source>
        <dbReference type="EMBL" id="CAK9891082.1"/>
    </source>
</evidence>
<keyword evidence="1" id="KW-0732">Signal</keyword>
<evidence type="ECO:0008006" key="5">
    <source>
        <dbReference type="Google" id="ProtNLM"/>
    </source>
</evidence>